<keyword evidence="6" id="KW-0411">Iron-sulfur</keyword>
<dbReference type="GO" id="GO:0016491">
    <property type="term" value="F:oxidoreductase activity"/>
    <property type="evidence" value="ECO:0007669"/>
    <property type="project" value="InterPro"/>
</dbReference>
<comment type="similarity">
    <text evidence="7">Belongs to the radical SAM superfamily. Anaerobic sulfatase-maturating enzyme family.</text>
</comment>
<evidence type="ECO:0000259" key="8">
    <source>
        <dbReference type="PROSITE" id="PS51918"/>
    </source>
</evidence>
<dbReference type="Gene3D" id="3.20.20.70">
    <property type="entry name" value="Aldolase class I"/>
    <property type="match status" value="1"/>
</dbReference>
<dbReference type="AlphaFoldDB" id="A0A0M0I3C9"/>
<dbReference type="Proteomes" id="UP000037530">
    <property type="component" value="Unassembled WGS sequence"/>
</dbReference>
<name>A0A0M0I3C9_9VIBR</name>
<reference evidence="10" key="1">
    <citation type="submission" date="2015-08" db="EMBL/GenBank/DDBJ databases">
        <title>Vibrio galatheae sp. nov., a novel member of the Vibrionaceae family isolated from the Solomon Islands.</title>
        <authorList>
            <person name="Giubergia S."/>
            <person name="Machado H."/>
            <person name="Mateiu R.V."/>
            <person name="Gram L."/>
        </authorList>
    </citation>
    <scope>NUCLEOTIDE SEQUENCE [LARGE SCALE GENOMIC DNA]</scope>
    <source>
        <strain evidence="10">DSM 19134</strain>
    </source>
</reference>
<dbReference type="SFLD" id="SFLDG01386">
    <property type="entry name" value="main_SPASM_domain-containing"/>
    <property type="match status" value="1"/>
</dbReference>
<comment type="caution">
    <text evidence="9">The sequence shown here is derived from an EMBL/GenBank/DDBJ whole genome shotgun (WGS) entry which is preliminary data.</text>
</comment>
<dbReference type="SFLD" id="SFLDG01072">
    <property type="entry name" value="dehydrogenase_like"/>
    <property type="match status" value="1"/>
</dbReference>
<dbReference type="InterPro" id="IPR034491">
    <property type="entry name" value="Anaerob_Ser_sulfatase-maturase"/>
</dbReference>
<gene>
    <name evidence="9" type="ORF">AKJ31_00205</name>
</gene>
<dbReference type="InterPro" id="IPR013785">
    <property type="entry name" value="Aldolase_TIM"/>
</dbReference>
<accession>A0A0M0I3C9</accession>
<evidence type="ECO:0000256" key="6">
    <source>
        <dbReference type="ARBA" id="ARBA00023014"/>
    </source>
</evidence>
<dbReference type="OrthoDB" id="9782387at2"/>
<dbReference type="SFLD" id="SFLDG01067">
    <property type="entry name" value="SPASM/twitch_domain_containing"/>
    <property type="match status" value="1"/>
</dbReference>
<dbReference type="PANTHER" id="PTHR43273:SF3">
    <property type="entry name" value="ANAEROBIC SULFATASE-MATURATING ENZYME HOMOLOG ASLB-RELATED"/>
    <property type="match status" value="1"/>
</dbReference>
<dbReference type="PROSITE" id="PS51918">
    <property type="entry name" value="RADICAL_SAM"/>
    <property type="match status" value="1"/>
</dbReference>
<dbReference type="PANTHER" id="PTHR43273">
    <property type="entry name" value="ANAEROBIC SULFATASE-MATURATING ENZYME HOMOLOG ASLB-RELATED"/>
    <property type="match status" value="1"/>
</dbReference>
<sequence length="423" mass="47995">MELETQNLVGIESPKLQLPKLKNDVYRFHAVSKPSASRCNLDCSYCFYLHKESLLKQDPQAGMSDETLALYIKQYIEAQTGDEVVFTWQGGEPTLMGLAFFEKVIAYQNKYKKADQAILNDLQTNGILLNDTWCQFLKKHQFLVGISIDGPKHLHDLHRVNRAGKSSYDKVMAAIALLKQYQIPFNALCVVNQDNGAFPLEVYRFLRDDVQPQVIQFIPCVEPKGFTQTAPTKWNSQELIQIGNKCLSPKDNDTYLTAWSVGATQWGNFLTSVWDEWFKHDFGQVFVDQFENVISQIFGFGAQKCVSAEFCGKAVAIEHNGDLYSCDHFVYPEYQLGNLADTHIGDLVFSSKQQAFGKSKTENLPSDCRQCFFLSLCFGECPKNRFTKTSQGKPGLNYLCPGLKKFYSKVVNHQVSLQQRLSV</sequence>
<evidence type="ECO:0000313" key="9">
    <source>
        <dbReference type="EMBL" id="KOO08826.1"/>
    </source>
</evidence>
<keyword evidence="4" id="KW-0479">Metal-binding</keyword>
<proteinExistence type="inferred from homology"/>
<comment type="cofactor">
    <cofactor evidence="1">
        <name>[4Fe-4S] cluster</name>
        <dbReference type="ChEBI" id="CHEBI:49883"/>
    </cofactor>
</comment>
<dbReference type="EMBL" id="LHPI01000001">
    <property type="protein sequence ID" value="KOO08826.1"/>
    <property type="molecule type" value="Genomic_DNA"/>
</dbReference>
<dbReference type="InterPro" id="IPR058240">
    <property type="entry name" value="rSAM_sf"/>
</dbReference>
<dbReference type="InterPro" id="IPR007197">
    <property type="entry name" value="rSAM"/>
</dbReference>
<evidence type="ECO:0000256" key="2">
    <source>
        <dbReference type="ARBA" id="ARBA00022485"/>
    </source>
</evidence>
<protein>
    <submittedName>
        <fullName evidence="9">Anaerobic sulfatase maturase</fullName>
    </submittedName>
</protein>
<keyword evidence="5" id="KW-0408">Iron</keyword>
<evidence type="ECO:0000256" key="1">
    <source>
        <dbReference type="ARBA" id="ARBA00001966"/>
    </source>
</evidence>
<organism evidence="9 10">
    <name type="scientific">Vibrio hepatarius</name>
    <dbReference type="NCBI Taxonomy" id="171383"/>
    <lineage>
        <taxon>Bacteria</taxon>
        <taxon>Pseudomonadati</taxon>
        <taxon>Pseudomonadota</taxon>
        <taxon>Gammaproteobacteria</taxon>
        <taxon>Vibrionales</taxon>
        <taxon>Vibrionaceae</taxon>
        <taxon>Vibrio</taxon>
        <taxon>Vibrio oreintalis group</taxon>
    </lineage>
</organism>
<evidence type="ECO:0000256" key="5">
    <source>
        <dbReference type="ARBA" id="ARBA00023004"/>
    </source>
</evidence>
<keyword evidence="3" id="KW-0949">S-adenosyl-L-methionine</keyword>
<dbReference type="Pfam" id="PF13186">
    <property type="entry name" value="SPASM"/>
    <property type="match status" value="1"/>
</dbReference>
<keyword evidence="10" id="KW-1185">Reference proteome</keyword>
<keyword evidence="2" id="KW-0004">4Fe-4S</keyword>
<dbReference type="SFLD" id="SFLDG01384">
    <property type="entry name" value="thioether_bond_formation_requi"/>
    <property type="match status" value="1"/>
</dbReference>
<feature type="domain" description="Radical SAM core" evidence="8">
    <location>
        <begin position="24"/>
        <end position="250"/>
    </location>
</feature>
<dbReference type="PATRIC" id="fig|171383.3.peg.42"/>
<dbReference type="SFLD" id="SFLDS00029">
    <property type="entry name" value="Radical_SAM"/>
    <property type="match status" value="1"/>
</dbReference>
<dbReference type="RefSeq" id="WP_053407079.1">
    <property type="nucleotide sequence ID" value="NZ_LHPI01000001.1"/>
</dbReference>
<evidence type="ECO:0000256" key="4">
    <source>
        <dbReference type="ARBA" id="ARBA00022723"/>
    </source>
</evidence>
<dbReference type="NCBIfam" id="TIGR03942">
    <property type="entry name" value="sulfatase_rSAM"/>
    <property type="match status" value="1"/>
</dbReference>
<dbReference type="InterPro" id="IPR023885">
    <property type="entry name" value="4Fe4S-binding_SPASM_dom"/>
</dbReference>
<dbReference type="CDD" id="cd21120">
    <property type="entry name" value="SPASM_anSME"/>
    <property type="match status" value="1"/>
</dbReference>
<evidence type="ECO:0000313" key="10">
    <source>
        <dbReference type="Proteomes" id="UP000037530"/>
    </source>
</evidence>
<dbReference type="Pfam" id="PF04055">
    <property type="entry name" value="Radical_SAM"/>
    <property type="match status" value="1"/>
</dbReference>
<dbReference type="NCBIfam" id="TIGR04085">
    <property type="entry name" value="rSAM_more_4Fe4S"/>
    <property type="match status" value="1"/>
</dbReference>
<dbReference type="InterPro" id="IPR023867">
    <property type="entry name" value="Sulphatase_maturase_rSAM"/>
</dbReference>
<dbReference type="SUPFAM" id="SSF102114">
    <property type="entry name" value="Radical SAM enzymes"/>
    <property type="match status" value="1"/>
</dbReference>
<dbReference type="InterPro" id="IPR047207">
    <property type="entry name" value="SPASM_anSME"/>
</dbReference>
<dbReference type="SFLD" id="SFLDF00285">
    <property type="entry name" value="anaerobic_Ser-type_sulfatase-m"/>
    <property type="match status" value="1"/>
</dbReference>
<evidence type="ECO:0000256" key="3">
    <source>
        <dbReference type="ARBA" id="ARBA00022691"/>
    </source>
</evidence>
<evidence type="ECO:0000256" key="7">
    <source>
        <dbReference type="ARBA" id="ARBA00023601"/>
    </source>
</evidence>
<dbReference type="STRING" id="171383.AKJ31_00205"/>
<dbReference type="GO" id="GO:0046872">
    <property type="term" value="F:metal ion binding"/>
    <property type="evidence" value="ECO:0007669"/>
    <property type="project" value="UniProtKB-KW"/>
</dbReference>
<dbReference type="CDD" id="cd01335">
    <property type="entry name" value="Radical_SAM"/>
    <property type="match status" value="1"/>
</dbReference>
<dbReference type="GO" id="GO:0051539">
    <property type="term" value="F:4 iron, 4 sulfur cluster binding"/>
    <property type="evidence" value="ECO:0007669"/>
    <property type="project" value="UniProtKB-KW"/>
</dbReference>